<gene>
    <name evidence="2" type="ORF">PROVRUST_07257</name>
</gene>
<proteinExistence type="predicted"/>
<name>D1P4V3_9GAMM</name>
<dbReference type="Proteomes" id="UP000005512">
    <property type="component" value="Unassembled WGS sequence"/>
</dbReference>
<evidence type="ECO:0000313" key="2">
    <source>
        <dbReference type="EMBL" id="EFB71517.1"/>
    </source>
</evidence>
<feature type="transmembrane region" description="Helical" evidence="1">
    <location>
        <begin position="36"/>
        <end position="53"/>
    </location>
</feature>
<organism evidence="2 3">
    <name type="scientific">Providencia rustigianii DSM 4541</name>
    <dbReference type="NCBI Taxonomy" id="500637"/>
    <lineage>
        <taxon>Bacteria</taxon>
        <taxon>Pseudomonadati</taxon>
        <taxon>Pseudomonadota</taxon>
        <taxon>Gammaproteobacteria</taxon>
        <taxon>Enterobacterales</taxon>
        <taxon>Morganellaceae</taxon>
        <taxon>Providencia</taxon>
    </lineage>
</organism>
<keyword evidence="1" id="KW-1133">Transmembrane helix</keyword>
<sequence>MTQLHVQQHKHKLTGSSVNEFKSDRKKCKLSSVDKLFMLVGFLFLSFIFISAFR</sequence>
<comment type="caution">
    <text evidence="2">The sequence shown here is derived from an EMBL/GenBank/DDBJ whole genome shotgun (WGS) entry which is preliminary data.</text>
</comment>
<reference evidence="2" key="1">
    <citation type="submission" date="2009-12" db="EMBL/GenBank/DDBJ databases">
        <authorList>
            <person name="Weinstock G."/>
            <person name="Sodergren E."/>
            <person name="Clifton S."/>
            <person name="Fulton L."/>
            <person name="Fulton B."/>
            <person name="Courtney L."/>
            <person name="Fronick C."/>
            <person name="Harrison M."/>
            <person name="Strong C."/>
            <person name="Farmer C."/>
            <person name="Delahaunty K."/>
            <person name="Markovic C."/>
            <person name="Hall O."/>
            <person name="Minx P."/>
            <person name="Tomlinson C."/>
            <person name="Mitreva M."/>
            <person name="Nelson J."/>
            <person name="Hou S."/>
            <person name="Wollam A."/>
            <person name="Pepin K.H."/>
            <person name="Johnson M."/>
            <person name="Bhonagiri V."/>
            <person name="Nash W.E."/>
            <person name="Warren W."/>
            <person name="Chinwalla A."/>
            <person name="Mardis E.R."/>
            <person name="Wilson R.K."/>
        </authorList>
    </citation>
    <scope>NUCLEOTIDE SEQUENCE [LARGE SCALE GENOMIC DNA]</scope>
    <source>
        <strain evidence="2">DSM 4541</strain>
    </source>
</reference>
<keyword evidence="1" id="KW-0812">Transmembrane</keyword>
<dbReference type="AlphaFoldDB" id="D1P4V3"/>
<dbReference type="RefSeq" id="WP_006815273.1">
    <property type="nucleotide sequence ID" value="NZ_GG703819.1"/>
</dbReference>
<accession>D1P4V3</accession>
<dbReference type="HOGENOM" id="CLU_3046911_0_0_6"/>
<evidence type="ECO:0000256" key="1">
    <source>
        <dbReference type="SAM" id="Phobius"/>
    </source>
</evidence>
<dbReference type="STRING" id="500637.PROVRUST_07257"/>
<dbReference type="EMBL" id="ABXV02000038">
    <property type="protein sequence ID" value="EFB71517.1"/>
    <property type="molecule type" value="Genomic_DNA"/>
</dbReference>
<keyword evidence="1" id="KW-0472">Membrane</keyword>
<protein>
    <submittedName>
        <fullName evidence="2">Uncharacterized protein</fullName>
    </submittedName>
</protein>
<dbReference type="eggNOG" id="ENOG5031J7Y">
    <property type="taxonomic scope" value="Bacteria"/>
</dbReference>
<evidence type="ECO:0000313" key="3">
    <source>
        <dbReference type="Proteomes" id="UP000005512"/>
    </source>
</evidence>
<keyword evidence="3" id="KW-1185">Reference proteome</keyword>